<name>A0A0G0HKL9_9BACT</name>
<protein>
    <submittedName>
        <fullName evidence="3">Uncharacterized protein</fullName>
    </submittedName>
</protein>
<evidence type="ECO:0000313" key="3">
    <source>
        <dbReference type="EMBL" id="KKQ43723.1"/>
    </source>
</evidence>
<evidence type="ECO:0000256" key="1">
    <source>
        <dbReference type="SAM" id="Coils"/>
    </source>
</evidence>
<gene>
    <name evidence="3" type="ORF">US62_C0043G0006</name>
</gene>
<feature type="compositionally biased region" description="Low complexity" evidence="2">
    <location>
        <begin position="27"/>
        <end position="37"/>
    </location>
</feature>
<dbReference type="AlphaFoldDB" id="A0A0G0HKL9"/>
<keyword evidence="1" id="KW-0175">Coiled coil</keyword>
<dbReference type="Proteomes" id="UP000034603">
    <property type="component" value="Unassembled WGS sequence"/>
</dbReference>
<evidence type="ECO:0000313" key="4">
    <source>
        <dbReference type="Proteomes" id="UP000034603"/>
    </source>
</evidence>
<sequence>MKNILIFVVGLFLLLSSFVVVKAKSNANSGSNKSAVGETRSTNAKKNEDTANTLSPSELAKTKSATAKLNKIKEVTDDPVIIEEVDNLAQEQEQIEASAEAVLNKADRPAAVKFLIGPDYKNLGQLRSEVVHTRNNIRQLERIQEKAGEDEQLAIQAALSELEESASRLQSEMYTKLSGFSLFGWLFRWLNGFTPPDEEVLPTVTVTPTITGELTVTPISTQEATMTPTQTLVPTETLTVTPTP</sequence>
<proteinExistence type="predicted"/>
<feature type="coiled-coil region" evidence="1">
    <location>
        <begin position="85"/>
        <end position="143"/>
    </location>
</feature>
<dbReference type="EMBL" id="LBTR01000043">
    <property type="protein sequence ID" value="KKQ43723.1"/>
    <property type="molecule type" value="Genomic_DNA"/>
</dbReference>
<feature type="region of interest" description="Disordered" evidence="2">
    <location>
        <begin position="27"/>
        <end position="59"/>
    </location>
</feature>
<comment type="caution">
    <text evidence="3">The sequence shown here is derived from an EMBL/GenBank/DDBJ whole genome shotgun (WGS) entry which is preliminary data.</text>
</comment>
<reference evidence="3 4" key="1">
    <citation type="journal article" date="2015" name="Nature">
        <title>rRNA introns, odd ribosomes, and small enigmatic genomes across a large radiation of phyla.</title>
        <authorList>
            <person name="Brown C.T."/>
            <person name="Hug L.A."/>
            <person name="Thomas B.C."/>
            <person name="Sharon I."/>
            <person name="Castelle C.J."/>
            <person name="Singh A."/>
            <person name="Wilkins M.J."/>
            <person name="Williams K.H."/>
            <person name="Banfield J.F."/>
        </authorList>
    </citation>
    <scope>NUCLEOTIDE SEQUENCE [LARGE SCALE GENOMIC DNA]</scope>
</reference>
<evidence type="ECO:0000256" key="2">
    <source>
        <dbReference type="SAM" id="MobiDB-lite"/>
    </source>
</evidence>
<organism evidence="3 4">
    <name type="scientific">Candidatus Woesebacteria bacterium GW2011_GWA1_37_8</name>
    <dbReference type="NCBI Taxonomy" id="1618546"/>
    <lineage>
        <taxon>Bacteria</taxon>
        <taxon>Candidatus Woeseibacteriota</taxon>
    </lineage>
</organism>
<feature type="compositionally biased region" description="Polar residues" evidence="2">
    <location>
        <begin position="39"/>
        <end position="56"/>
    </location>
</feature>
<accession>A0A0G0HKL9</accession>